<reference evidence="3" key="1">
    <citation type="submission" date="2020-11" db="EMBL/GenBank/DDBJ databases">
        <authorList>
            <person name="Tran Van P."/>
        </authorList>
    </citation>
    <scope>NUCLEOTIDE SEQUENCE</scope>
</reference>
<protein>
    <submittedName>
        <fullName evidence="3">Uncharacterized protein</fullName>
    </submittedName>
</protein>
<proteinExistence type="predicted"/>
<feature type="compositionally biased region" description="Low complexity" evidence="1">
    <location>
        <begin position="98"/>
        <end position="108"/>
    </location>
</feature>
<organism evidence="3">
    <name type="scientific">Cyprideis torosa</name>
    <dbReference type="NCBI Taxonomy" id="163714"/>
    <lineage>
        <taxon>Eukaryota</taxon>
        <taxon>Metazoa</taxon>
        <taxon>Ecdysozoa</taxon>
        <taxon>Arthropoda</taxon>
        <taxon>Crustacea</taxon>
        <taxon>Oligostraca</taxon>
        <taxon>Ostracoda</taxon>
        <taxon>Podocopa</taxon>
        <taxon>Podocopida</taxon>
        <taxon>Cytherocopina</taxon>
        <taxon>Cytheroidea</taxon>
        <taxon>Cytherideidae</taxon>
        <taxon>Cyprideis</taxon>
    </lineage>
</organism>
<sequence>MENFIDDEDPDTDRLEKVSAGRKAMAAMFLVVFLVLLGIAYAEQSGEIDLKGAEHRYYGWGGGWPSRVYSYGSRYHGGGFDHISPPSYHHHETHHYGSIPSYSSYDKYSSWSPWRK</sequence>
<keyword evidence="2" id="KW-0472">Membrane</keyword>
<evidence type="ECO:0000256" key="1">
    <source>
        <dbReference type="SAM" id="MobiDB-lite"/>
    </source>
</evidence>
<keyword evidence="2" id="KW-1133">Transmembrane helix</keyword>
<name>A0A7R8WQL5_9CRUS</name>
<dbReference type="EMBL" id="OB665945">
    <property type="protein sequence ID" value="CAD7233275.1"/>
    <property type="molecule type" value="Genomic_DNA"/>
</dbReference>
<evidence type="ECO:0000313" key="3">
    <source>
        <dbReference type="EMBL" id="CAD7233275.1"/>
    </source>
</evidence>
<feature type="region of interest" description="Disordered" evidence="1">
    <location>
        <begin position="88"/>
        <end position="108"/>
    </location>
</feature>
<gene>
    <name evidence="3" type="ORF">CTOB1V02_LOCUS11098</name>
</gene>
<accession>A0A7R8WQL5</accession>
<keyword evidence="2" id="KW-0812">Transmembrane</keyword>
<feature type="transmembrane region" description="Helical" evidence="2">
    <location>
        <begin position="24"/>
        <end position="42"/>
    </location>
</feature>
<dbReference type="AlphaFoldDB" id="A0A7R8WQL5"/>
<evidence type="ECO:0000256" key="2">
    <source>
        <dbReference type="SAM" id="Phobius"/>
    </source>
</evidence>